<gene>
    <name evidence="1" type="ORF">BT96DRAFT_994357</name>
</gene>
<dbReference type="InterPro" id="IPR040521">
    <property type="entry name" value="KDZ"/>
</dbReference>
<protein>
    <submittedName>
        <fullName evidence="1">Uncharacterized protein</fullName>
    </submittedName>
</protein>
<accession>A0A6A4HPY0</accession>
<evidence type="ECO:0000313" key="1">
    <source>
        <dbReference type="EMBL" id="KAE9399084.1"/>
    </source>
</evidence>
<sequence>MVLAVCDMVQSSELARYPLALLHLFMAAEKEDHDRNNEGRPKGSLAIAYDIACKFSKTISRSPLNGLAQWSNYLPVVGTSAKTVLGPGESKVT</sequence>
<proteinExistence type="predicted"/>
<dbReference type="EMBL" id="ML769474">
    <property type="protein sequence ID" value="KAE9399084.1"/>
    <property type="molecule type" value="Genomic_DNA"/>
</dbReference>
<name>A0A6A4HPY0_9AGAR</name>
<dbReference type="AlphaFoldDB" id="A0A6A4HPY0"/>
<dbReference type="Proteomes" id="UP000799118">
    <property type="component" value="Unassembled WGS sequence"/>
</dbReference>
<evidence type="ECO:0000313" key="2">
    <source>
        <dbReference type="Proteomes" id="UP000799118"/>
    </source>
</evidence>
<reference evidence="1" key="1">
    <citation type="journal article" date="2019" name="Environ. Microbiol.">
        <title>Fungal ecological strategies reflected in gene transcription - a case study of two litter decomposers.</title>
        <authorList>
            <person name="Barbi F."/>
            <person name="Kohler A."/>
            <person name="Barry K."/>
            <person name="Baskaran P."/>
            <person name="Daum C."/>
            <person name="Fauchery L."/>
            <person name="Ihrmark K."/>
            <person name="Kuo A."/>
            <person name="LaButti K."/>
            <person name="Lipzen A."/>
            <person name="Morin E."/>
            <person name="Grigoriev I.V."/>
            <person name="Henrissat B."/>
            <person name="Lindahl B."/>
            <person name="Martin F."/>
        </authorList>
    </citation>
    <scope>NUCLEOTIDE SEQUENCE</scope>
    <source>
        <strain evidence="1">JB14</strain>
    </source>
</reference>
<dbReference type="Pfam" id="PF18758">
    <property type="entry name" value="KDZ"/>
    <property type="match status" value="1"/>
</dbReference>
<dbReference type="OrthoDB" id="2505969at2759"/>
<keyword evidence="2" id="KW-1185">Reference proteome</keyword>
<organism evidence="1 2">
    <name type="scientific">Gymnopus androsaceus JB14</name>
    <dbReference type="NCBI Taxonomy" id="1447944"/>
    <lineage>
        <taxon>Eukaryota</taxon>
        <taxon>Fungi</taxon>
        <taxon>Dikarya</taxon>
        <taxon>Basidiomycota</taxon>
        <taxon>Agaricomycotina</taxon>
        <taxon>Agaricomycetes</taxon>
        <taxon>Agaricomycetidae</taxon>
        <taxon>Agaricales</taxon>
        <taxon>Marasmiineae</taxon>
        <taxon>Omphalotaceae</taxon>
        <taxon>Gymnopus</taxon>
    </lineage>
</organism>